<protein>
    <submittedName>
        <fullName evidence="1">Uncharacterized protein</fullName>
    </submittedName>
</protein>
<dbReference type="EMBL" id="GBXM01066538">
    <property type="protein sequence ID" value="JAH42039.1"/>
    <property type="molecule type" value="Transcribed_RNA"/>
</dbReference>
<organism evidence="1">
    <name type="scientific">Anguilla anguilla</name>
    <name type="common">European freshwater eel</name>
    <name type="synonym">Muraena anguilla</name>
    <dbReference type="NCBI Taxonomy" id="7936"/>
    <lineage>
        <taxon>Eukaryota</taxon>
        <taxon>Metazoa</taxon>
        <taxon>Chordata</taxon>
        <taxon>Craniata</taxon>
        <taxon>Vertebrata</taxon>
        <taxon>Euteleostomi</taxon>
        <taxon>Actinopterygii</taxon>
        <taxon>Neopterygii</taxon>
        <taxon>Teleostei</taxon>
        <taxon>Anguilliformes</taxon>
        <taxon>Anguillidae</taxon>
        <taxon>Anguilla</taxon>
    </lineage>
</organism>
<name>A0A0E9SKX4_ANGAN</name>
<reference evidence="1" key="1">
    <citation type="submission" date="2014-11" db="EMBL/GenBank/DDBJ databases">
        <authorList>
            <person name="Amaro Gonzalez C."/>
        </authorList>
    </citation>
    <scope>NUCLEOTIDE SEQUENCE</scope>
</reference>
<sequence length="35" mass="3785">MQVKFLAQGYNSSVLPGIQTSDKTSSSPIILHCHP</sequence>
<reference evidence="1" key="2">
    <citation type="journal article" date="2015" name="Fish Shellfish Immunol.">
        <title>Early steps in the European eel (Anguilla anguilla)-Vibrio vulnificus interaction in the gills: Role of the RtxA13 toxin.</title>
        <authorList>
            <person name="Callol A."/>
            <person name="Pajuelo D."/>
            <person name="Ebbesson L."/>
            <person name="Teles M."/>
            <person name="MacKenzie S."/>
            <person name="Amaro C."/>
        </authorList>
    </citation>
    <scope>NUCLEOTIDE SEQUENCE</scope>
</reference>
<proteinExistence type="predicted"/>
<evidence type="ECO:0000313" key="1">
    <source>
        <dbReference type="EMBL" id="JAH42039.1"/>
    </source>
</evidence>
<accession>A0A0E9SKX4</accession>
<dbReference type="AlphaFoldDB" id="A0A0E9SKX4"/>